<gene>
    <name evidence="9" type="ORF">EPI10_013967</name>
</gene>
<evidence type="ECO:0000256" key="4">
    <source>
        <dbReference type="ARBA" id="ARBA00023125"/>
    </source>
</evidence>
<dbReference type="CDD" id="cd11443">
    <property type="entry name" value="bHLH_AtAMS_like"/>
    <property type="match status" value="1"/>
</dbReference>
<dbReference type="GO" id="GO:0005634">
    <property type="term" value="C:nucleus"/>
    <property type="evidence" value="ECO:0007669"/>
    <property type="project" value="UniProtKB-SubCell"/>
</dbReference>
<evidence type="ECO:0000256" key="5">
    <source>
        <dbReference type="ARBA" id="ARBA00023163"/>
    </source>
</evidence>
<keyword evidence="3" id="KW-0805">Transcription regulation</keyword>
<keyword evidence="4" id="KW-0238">DNA-binding</keyword>
<feature type="compositionally biased region" description="Polar residues" evidence="7">
    <location>
        <begin position="265"/>
        <end position="275"/>
    </location>
</feature>
<name>A0A5B6UQG1_9ROSI</name>
<dbReference type="CDD" id="cd04873">
    <property type="entry name" value="ACT_UUR-ACR-like"/>
    <property type="match status" value="1"/>
</dbReference>
<sequence length="491" mass="54088">MVLGAANGLVWMDGEGEEEEDAVSSWTPNINNQIQSKQDDFTMPFKSMLDADWYVNPAMNQDPHIRELGFVDNNLLLHHPLDSSASCSPSQPFTLEPHPFLPPKPCFSSLLCNSPFDFASETAFQPNQTPNFMGFPPTQFSTPDFSSSSDFQGPRLFTATENASAFSGGFEGFDASGNAVFVKRAKILKPLEVFPSVGSQPTLFQKRAAMRQGSGVADESGNLDVSDGKRKRHEQGEIEEASFDVSGLNYDSDDCKLEESAKNGGCNSNATSTLTAGGDHKGKKKGMPAKNLMAERRRRKKLNDRLYMLRSVVPKISKMDRASILGDAIDYLKELLQRINDLHTELESTPPGSFMPPSTSCHPLTPTPPTLPGHVKEELCPSSFSSPKNQPPKQDEQVNIELVYCIKLDSFQFSYGLVEVRLREGRAVNIHMFCARRPGLLLSTMRALDNLGLDIQQAVISCFNGFALDVFRAEVPFFCLFSSSSTSLISI</sequence>
<feature type="region of interest" description="Disordered" evidence="7">
    <location>
        <begin position="260"/>
        <end position="287"/>
    </location>
</feature>
<proteinExistence type="predicted"/>
<dbReference type="GO" id="GO:0003700">
    <property type="term" value="F:DNA-binding transcription factor activity"/>
    <property type="evidence" value="ECO:0007669"/>
    <property type="project" value="TreeGrafter"/>
</dbReference>
<evidence type="ECO:0000256" key="1">
    <source>
        <dbReference type="ARBA" id="ARBA00004123"/>
    </source>
</evidence>
<dbReference type="PROSITE" id="PS50888">
    <property type="entry name" value="BHLH"/>
    <property type="match status" value="1"/>
</dbReference>
<dbReference type="EMBL" id="SMMG02000010">
    <property type="protein sequence ID" value="KAA3459478.1"/>
    <property type="molecule type" value="Genomic_DNA"/>
</dbReference>
<dbReference type="InterPro" id="IPR051358">
    <property type="entry name" value="TF_AMS/ICE1/BHLH6-like"/>
</dbReference>
<dbReference type="FunFam" id="4.10.280.10:FF:000066">
    <property type="entry name" value="BHLH transcription factor"/>
    <property type="match status" value="1"/>
</dbReference>
<evidence type="ECO:0000256" key="2">
    <source>
        <dbReference type="ARBA" id="ARBA00022473"/>
    </source>
</evidence>
<dbReference type="Pfam" id="PF22754">
    <property type="entry name" value="bHLH-TF_ACT-like_plant"/>
    <property type="match status" value="1"/>
</dbReference>
<dbReference type="PANTHER" id="PTHR31945">
    <property type="entry name" value="TRANSCRIPTION FACTOR SCREAM2-RELATED"/>
    <property type="match status" value="1"/>
</dbReference>
<keyword evidence="5" id="KW-0804">Transcription</keyword>
<dbReference type="InterPro" id="IPR036638">
    <property type="entry name" value="HLH_DNA-bd_sf"/>
</dbReference>
<dbReference type="SUPFAM" id="SSF47459">
    <property type="entry name" value="HLH, helix-loop-helix DNA-binding domain"/>
    <property type="match status" value="1"/>
</dbReference>
<dbReference type="InterPro" id="IPR011598">
    <property type="entry name" value="bHLH_dom"/>
</dbReference>
<evidence type="ECO:0000256" key="6">
    <source>
        <dbReference type="ARBA" id="ARBA00023242"/>
    </source>
</evidence>
<dbReference type="InterPro" id="IPR054502">
    <property type="entry name" value="bHLH-TF_ACT-like_plant"/>
</dbReference>
<comment type="caution">
    <text evidence="9">The sequence shown here is derived from an EMBL/GenBank/DDBJ whole genome shotgun (WGS) entry which is preliminary data.</text>
</comment>
<dbReference type="Pfam" id="PF00010">
    <property type="entry name" value="HLH"/>
    <property type="match status" value="1"/>
</dbReference>
<evidence type="ECO:0000256" key="7">
    <source>
        <dbReference type="SAM" id="MobiDB-lite"/>
    </source>
</evidence>
<dbReference type="AlphaFoldDB" id="A0A5B6UQG1"/>
<keyword evidence="2" id="KW-0217">Developmental protein</keyword>
<feature type="domain" description="BHLH" evidence="8">
    <location>
        <begin position="286"/>
        <end position="335"/>
    </location>
</feature>
<accession>A0A5B6UQG1</accession>
<dbReference type="Gene3D" id="4.10.280.10">
    <property type="entry name" value="Helix-loop-helix DNA-binding domain"/>
    <property type="match status" value="1"/>
</dbReference>
<dbReference type="PANTHER" id="PTHR31945:SF129">
    <property type="entry name" value="TRANSCRIPTION FACTOR SCREAM2"/>
    <property type="match status" value="1"/>
</dbReference>
<dbReference type="GO" id="GO:0043565">
    <property type="term" value="F:sequence-specific DNA binding"/>
    <property type="evidence" value="ECO:0007669"/>
    <property type="project" value="TreeGrafter"/>
</dbReference>
<protein>
    <submittedName>
        <fullName evidence="9">Transcription factor ICE1-like</fullName>
    </submittedName>
</protein>
<evidence type="ECO:0000313" key="10">
    <source>
        <dbReference type="Proteomes" id="UP000325315"/>
    </source>
</evidence>
<feature type="region of interest" description="Disordered" evidence="7">
    <location>
        <begin position="346"/>
        <end position="372"/>
    </location>
</feature>
<keyword evidence="6" id="KW-0539">Nucleus</keyword>
<evidence type="ECO:0000313" key="9">
    <source>
        <dbReference type="EMBL" id="KAA3459478.1"/>
    </source>
</evidence>
<dbReference type="OrthoDB" id="551431at2759"/>
<dbReference type="GO" id="GO:0046983">
    <property type="term" value="F:protein dimerization activity"/>
    <property type="evidence" value="ECO:0007669"/>
    <property type="project" value="InterPro"/>
</dbReference>
<reference evidence="10" key="1">
    <citation type="journal article" date="2019" name="Plant Biotechnol. J.">
        <title>Genome sequencing of the Australian wild diploid species Gossypium australe highlights disease resistance and delayed gland morphogenesis.</title>
        <authorList>
            <person name="Cai Y."/>
            <person name="Cai X."/>
            <person name="Wang Q."/>
            <person name="Wang P."/>
            <person name="Zhang Y."/>
            <person name="Cai C."/>
            <person name="Xu Y."/>
            <person name="Wang K."/>
            <person name="Zhou Z."/>
            <person name="Wang C."/>
            <person name="Geng S."/>
            <person name="Li B."/>
            <person name="Dong Q."/>
            <person name="Hou Y."/>
            <person name="Wang H."/>
            <person name="Ai P."/>
            <person name="Liu Z."/>
            <person name="Yi F."/>
            <person name="Sun M."/>
            <person name="An G."/>
            <person name="Cheng J."/>
            <person name="Zhang Y."/>
            <person name="Shi Q."/>
            <person name="Xie Y."/>
            <person name="Shi X."/>
            <person name="Chang Y."/>
            <person name="Huang F."/>
            <person name="Chen Y."/>
            <person name="Hong S."/>
            <person name="Mi L."/>
            <person name="Sun Q."/>
            <person name="Zhang L."/>
            <person name="Zhou B."/>
            <person name="Peng R."/>
            <person name="Zhang X."/>
            <person name="Liu F."/>
        </authorList>
    </citation>
    <scope>NUCLEOTIDE SEQUENCE [LARGE SCALE GENOMIC DNA]</scope>
    <source>
        <strain evidence="10">cv. PA1801</strain>
    </source>
</reference>
<dbReference type="Proteomes" id="UP000325315">
    <property type="component" value="Unassembled WGS sequence"/>
</dbReference>
<evidence type="ECO:0000259" key="8">
    <source>
        <dbReference type="PROSITE" id="PS50888"/>
    </source>
</evidence>
<dbReference type="SMART" id="SM00353">
    <property type="entry name" value="HLH"/>
    <property type="match status" value="1"/>
</dbReference>
<feature type="region of interest" description="Disordered" evidence="7">
    <location>
        <begin position="212"/>
        <end position="237"/>
    </location>
</feature>
<organism evidence="9 10">
    <name type="scientific">Gossypium australe</name>
    <dbReference type="NCBI Taxonomy" id="47621"/>
    <lineage>
        <taxon>Eukaryota</taxon>
        <taxon>Viridiplantae</taxon>
        <taxon>Streptophyta</taxon>
        <taxon>Embryophyta</taxon>
        <taxon>Tracheophyta</taxon>
        <taxon>Spermatophyta</taxon>
        <taxon>Magnoliopsida</taxon>
        <taxon>eudicotyledons</taxon>
        <taxon>Gunneridae</taxon>
        <taxon>Pentapetalae</taxon>
        <taxon>rosids</taxon>
        <taxon>malvids</taxon>
        <taxon>Malvales</taxon>
        <taxon>Malvaceae</taxon>
        <taxon>Malvoideae</taxon>
        <taxon>Gossypium</taxon>
    </lineage>
</organism>
<evidence type="ECO:0000256" key="3">
    <source>
        <dbReference type="ARBA" id="ARBA00023015"/>
    </source>
</evidence>
<keyword evidence="10" id="KW-1185">Reference proteome</keyword>
<comment type="subcellular location">
    <subcellularLocation>
        <location evidence="1">Nucleus</location>
    </subcellularLocation>
</comment>